<evidence type="ECO:0000313" key="3">
    <source>
        <dbReference type="Proteomes" id="UP000759443"/>
    </source>
</evidence>
<feature type="transmembrane region" description="Helical" evidence="1">
    <location>
        <begin position="422"/>
        <end position="444"/>
    </location>
</feature>
<feature type="transmembrane region" description="Helical" evidence="1">
    <location>
        <begin position="191"/>
        <end position="217"/>
    </location>
</feature>
<comment type="caution">
    <text evidence="2">The sequence shown here is derived from an EMBL/GenBank/DDBJ whole genome shotgun (WGS) entry which is preliminary data.</text>
</comment>
<keyword evidence="3" id="KW-1185">Reference proteome</keyword>
<dbReference type="EMBL" id="JAGGJU010000011">
    <property type="protein sequence ID" value="MBP1852363.1"/>
    <property type="molecule type" value="Genomic_DNA"/>
</dbReference>
<dbReference type="RefSeq" id="WP_209947206.1">
    <property type="nucleotide sequence ID" value="NZ_JAGGJU010000011.1"/>
</dbReference>
<feature type="transmembrane region" description="Helical" evidence="1">
    <location>
        <begin position="229"/>
        <end position="247"/>
    </location>
</feature>
<feature type="transmembrane region" description="Helical" evidence="1">
    <location>
        <begin position="377"/>
        <end position="410"/>
    </location>
</feature>
<reference evidence="2 3" key="1">
    <citation type="submission" date="2021-03" db="EMBL/GenBank/DDBJ databases">
        <title>Genomic Encyclopedia of Type Strains, Phase IV (KMG-IV): sequencing the most valuable type-strain genomes for metagenomic binning, comparative biology and taxonomic classification.</title>
        <authorList>
            <person name="Goeker M."/>
        </authorList>
    </citation>
    <scope>NUCLEOTIDE SEQUENCE [LARGE SCALE GENOMIC DNA]</scope>
    <source>
        <strain evidence="2 3">DSM 21600</strain>
    </source>
</reference>
<feature type="transmembrane region" description="Helical" evidence="1">
    <location>
        <begin position="259"/>
        <end position="279"/>
    </location>
</feature>
<feature type="transmembrane region" description="Helical" evidence="1">
    <location>
        <begin position="82"/>
        <end position="101"/>
    </location>
</feature>
<organism evidence="2 3">
    <name type="scientific">Rhizobium halophytocola</name>
    <dbReference type="NCBI Taxonomy" id="735519"/>
    <lineage>
        <taxon>Bacteria</taxon>
        <taxon>Pseudomonadati</taxon>
        <taxon>Pseudomonadota</taxon>
        <taxon>Alphaproteobacteria</taxon>
        <taxon>Hyphomicrobiales</taxon>
        <taxon>Rhizobiaceae</taxon>
        <taxon>Rhizobium/Agrobacterium group</taxon>
        <taxon>Rhizobium</taxon>
    </lineage>
</organism>
<feature type="transmembrane region" description="Helical" evidence="1">
    <location>
        <begin position="345"/>
        <end position="365"/>
    </location>
</feature>
<keyword evidence="1" id="KW-1133">Transmembrane helix</keyword>
<protein>
    <recommendedName>
        <fullName evidence="4">Glycosyltransferase RgtA/B/C/D-like domain-containing protein</fullName>
    </recommendedName>
</protein>
<feature type="transmembrane region" description="Helical" evidence="1">
    <location>
        <begin position="291"/>
        <end position="317"/>
    </location>
</feature>
<evidence type="ECO:0000256" key="1">
    <source>
        <dbReference type="SAM" id="Phobius"/>
    </source>
</evidence>
<keyword evidence="1" id="KW-0472">Membrane</keyword>
<feature type="transmembrane region" description="Helical" evidence="1">
    <location>
        <begin position="108"/>
        <end position="128"/>
    </location>
</feature>
<accession>A0ABS4E353</accession>
<proteinExistence type="predicted"/>
<evidence type="ECO:0000313" key="2">
    <source>
        <dbReference type="EMBL" id="MBP1852363.1"/>
    </source>
</evidence>
<gene>
    <name evidence="2" type="ORF">J2Z17_003820</name>
</gene>
<name>A0ABS4E353_9HYPH</name>
<sequence>MSFLPIRFSTRAIPYLVFVLAALGLALVESLGGGVDLHDIDDMMRAVEVQRLFEGQGFYDLSLPMIAMPGPYIAPWSRLVDIPYVVLGALFAGVAGADAGLRLAFLVWPPLMLCGFAATLLCAMRQLAPPDKPLRTGEATLALLLLVAGVNEFAPGRIDHHNVQMLLVMTILCGISVWSRRGACLAGVASVLSVAVGLEMLPLVALVMLAVAMAFVFDGDKARGFARGYAVTVLVMAPLSALLLLGPDGASRTSCDAYSAPYVSGFIGYGLGLAIVSLVPASSSRWMRLALLGLAGAGVCGGLAFSFQTCLAGPYVAVDGLTRSLWLDQIRQEHSAFSLLSGGDWSFVGAYFAPSVLLLLLIPALQRRIRLADTRTILLYAVAVGLVVLGCLQLRFGRFMGLGVAVLFPLLLRQWRDDRQVMVSWLAASTGAWVAAVAAIVLVFPSGPPLLSVFEGRCKNADLSVLHALPPGRFLTPPRVGMAMLPELSPGQSISSVPFHRAAPGIHRALVALLADDPESRAAAFRPFDYVALCPQTLPDAYQHTVFSALLAGKGWPGVFRIDNPTPSNFRVYRIDHTHLR</sequence>
<keyword evidence="1" id="KW-0812">Transmembrane</keyword>
<dbReference type="Proteomes" id="UP000759443">
    <property type="component" value="Unassembled WGS sequence"/>
</dbReference>
<evidence type="ECO:0008006" key="4">
    <source>
        <dbReference type="Google" id="ProtNLM"/>
    </source>
</evidence>